<accession>A0A291GKB0</accession>
<keyword evidence="2" id="KW-0238">DNA-binding</keyword>
<evidence type="ECO:0000313" key="5">
    <source>
        <dbReference type="EMBL" id="ATG50635.1"/>
    </source>
</evidence>
<dbReference type="RefSeq" id="WP_096801775.1">
    <property type="nucleotide sequence ID" value="NZ_CP023563.1"/>
</dbReference>
<keyword evidence="6" id="KW-1185">Reference proteome</keyword>
<dbReference type="InterPro" id="IPR018062">
    <property type="entry name" value="HTH_AraC-typ_CS"/>
</dbReference>
<name>A0A291GKB0_9MICO</name>
<reference evidence="6" key="1">
    <citation type="submission" date="2017-09" db="EMBL/GenBank/DDBJ databases">
        <title>Brachybacterium sp. VM2412.</title>
        <authorList>
            <person name="Tak E.J."/>
            <person name="Bae J.-W."/>
        </authorList>
    </citation>
    <scope>NUCLEOTIDE SEQUENCE [LARGE SCALE GENOMIC DNA]</scope>
    <source>
        <strain evidence="6">VM2412</strain>
    </source>
</reference>
<evidence type="ECO:0000256" key="2">
    <source>
        <dbReference type="ARBA" id="ARBA00023125"/>
    </source>
</evidence>
<dbReference type="GO" id="GO:0003700">
    <property type="term" value="F:DNA-binding transcription factor activity"/>
    <property type="evidence" value="ECO:0007669"/>
    <property type="project" value="InterPro"/>
</dbReference>
<proteinExistence type="predicted"/>
<keyword evidence="1" id="KW-0805">Transcription regulation</keyword>
<organism evidence="5 6">
    <name type="scientific">Brachybacterium vulturis</name>
    <dbReference type="NCBI Taxonomy" id="2017484"/>
    <lineage>
        <taxon>Bacteria</taxon>
        <taxon>Bacillati</taxon>
        <taxon>Actinomycetota</taxon>
        <taxon>Actinomycetes</taxon>
        <taxon>Micrococcales</taxon>
        <taxon>Dermabacteraceae</taxon>
        <taxon>Brachybacterium</taxon>
    </lineage>
</organism>
<gene>
    <name evidence="5" type="ORF">CFK38_03215</name>
</gene>
<dbReference type="KEGG" id="brz:CFK38_03215"/>
<dbReference type="SUPFAM" id="SSF46689">
    <property type="entry name" value="Homeodomain-like"/>
    <property type="match status" value="2"/>
</dbReference>
<dbReference type="Gene3D" id="1.10.10.60">
    <property type="entry name" value="Homeodomain-like"/>
    <property type="match status" value="1"/>
</dbReference>
<dbReference type="GO" id="GO:0043565">
    <property type="term" value="F:sequence-specific DNA binding"/>
    <property type="evidence" value="ECO:0007669"/>
    <property type="project" value="InterPro"/>
</dbReference>
<dbReference type="InterPro" id="IPR009057">
    <property type="entry name" value="Homeodomain-like_sf"/>
</dbReference>
<dbReference type="AlphaFoldDB" id="A0A291GKB0"/>
<dbReference type="PROSITE" id="PS01124">
    <property type="entry name" value="HTH_ARAC_FAMILY_2"/>
    <property type="match status" value="1"/>
</dbReference>
<feature type="domain" description="HTH araC/xylS-type" evidence="4">
    <location>
        <begin position="193"/>
        <end position="291"/>
    </location>
</feature>
<dbReference type="PROSITE" id="PS00041">
    <property type="entry name" value="HTH_ARAC_FAMILY_1"/>
    <property type="match status" value="1"/>
</dbReference>
<evidence type="ECO:0000313" key="6">
    <source>
        <dbReference type="Proteomes" id="UP000218165"/>
    </source>
</evidence>
<dbReference type="InterPro" id="IPR020449">
    <property type="entry name" value="Tscrpt_reg_AraC-type_HTH"/>
</dbReference>
<dbReference type="OrthoDB" id="2060755at2"/>
<keyword evidence="3" id="KW-0804">Transcription</keyword>
<evidence type="ECO:0000256" key="1">
    <source>
        <dbReference type="ARBA" id="ARBA00023015"/>
    </source>
</evidence>
<sequence length="295" mass="32985">MAASADLVESVRELVVMDSASALRWFQHDYPHPLARWHHHPEIEIHLITGSSGTAQIGSAARAFGPGALYLIGSELPHNWVSSVEEGEMVRGRDLLIQADPELLIRLADLVPDLNRIPPLLATARYGIQYTGATRERAVQVLEDIRDRRGAMRFAGLLELLDLLAGAATHEREVLSEQIIDAPLGTDDSEIFHRAVTYLHEHLAERVQLADIAHEIRMSETHVSRLFSRATGVGFARTVIRLRVSEACRLLLRTDLPVADVCFRAGFTNLSNFNRRFREETGTTPRAYRAAQMTE</sequence>
<dbReference type="SMART" id="SM00342">
    <property type="entry name" value="HTH_ARAC"/>
    <property type="match status" value="1"/>
</dbReference>
<evidence type="ECO:0000256" key="3">
    <source>
        <dbReference type="ARBA" id="ARBA00023163"/>
    </source>
</evidence>
<dbReference type="InterPro" id="IPR018060">
    <property type="entry name" value="HTH_AraC"/>
</dbReference>
<dbReference type="Pfam" id="PF12833">
    <property type="entry name" value="HTH_18"/>
    <property type="match status" value="1"/>
</dbReference>
<dbReference type="PRINTS" id="PR00032">
    <property type="entry name" value="HTHARAC"/>
</dbReference>
<dbReference type="Proteomes" id="UP000218165">
    <property type="component" value="Chromosome"/>
</dbReference>
<protein>
    <submittedName>
        <fullName evidence="5">AraC family transcriptional regulator</fullName>
    </submittedName>
</protein>
<dbReference type="PANTHER" id="PTHR43280">
    <property type="entry name" value="ARAC-FAMILY TRANSCRIPTIONAL REGULATOR"/>
    <property type="match status" value="1"/>
</dbReference>
<dbReference type="PANTHER" id="PTHR43280:SF27">
    <property type="entry name" value="TRANSCRIPTIONAL REGULATOR MTLR"/>
    <property type="match status" value="1"/>
</dbReference>
<evidence type="ECO:0000259" key="4">
    <source>
        <dbReference type="PROSITE" id="PS01124"/>
    </source>
</evidence>
<dbReference type="EMBL" id="CP023563">
    <property type="protein sequence ID" value="ATG50635.1"/>
    <property type="molecule type" value="Genomic_DNA"/>
</dbReference>